<comment type="caution">
    <text evidence="2">The sequence shown here is derived from an EMBL/GenBank/DDBJ whole genome shotgun (WGS) entry which is preliminary data.</text>
</comment>
<evidence type="ECO:0000313" key="3">
    <source>
        <dbReference type="Proteomes" id="UP000688137"/>
    </source>
</evidence>
<dbReference type="PANTHER" id="PTHR12621">
    <property type="entry name" value="CYSTEINE AND HISTIDINE-RICH DOMAIN CHORD -CONTAINING PROTEIN"/>
    <property type="match status" value="1"/>
</dbReference>
<evidence type="ECO:0008006" key="4">
    <source>
        <dbReference type="Google" id="ProtNLM"/>
    </source>
</evidence>
<reference evidence="2" key="1">
    <citation type="submission" date="2021-01" db="EMBL/GenBank/DDBJ databases">
        <authorList>
            <consortium name="Genoscope - CEA"/>
            <person name="William W."/>
        </authorList>
    </citation>
    <scope>NUCLEOTIDE SEQUENCE</scope>
</reference>
<organism evidence="2 3">
    <name type="scientific">Paramecium primaurelia</name>
    <dbReference type="NCBI Taxonomy" id="5886"/>
    <lineage>
        <taxon>Eukaryota</taxon>
        <taxon>Sar</taxon>
        <taxon>Alveolata</taxon>
        <taxon>Ciliophora</taxon>
        <taxon>Intramacronucleata</taxon>
        <taxon>Oligohymenophorea</taxon>
        <taxon>Peniculida</taxon>
        <taxon>Parameciidae</taxon>
        <taxon>Paramecium</taxon>
    </lineage>
</organism>
<proteinExistence type="predicted"/>
<gene>
    <name evidence="2" type="ORF">PPRIM_AZ9-3.1.T1430012</name>
</gene>
<sequence>MKKALNTIDKMDIFGVPIHLLTNEKAYQFQSKVGGIITLIVGSVSFAYFLYVIIQWINNQIPPNISFQQETIGYAQFELQQSMIELILLDFTGDVDPFRKQNNIITPHLYIITNTTIDNEPIPLFSNEDKPFTISIDNLTLVLNHELYPTFDHLEMKQYLLVLEKCSNNTLKDGSYCADQNVINDYLSQYHGFLFLNIKLKQLNRMTRQLEEFNKQYYTVFDINIPTYSQVMLKQQETIIDNGILFNNYQSFQFINNYELINQQVDPYFASKVVSSMSLSPKNFTNLGCYLFRLDNISIKEHVTLPKLGQVLAQVGSIVQLIFILKHIALFYNKKLLENQLLHQIIIMYYPELKNVKLNILNQCEIKKSPDLNIKYSIQDFKLKYQLLLQRAQEKCRLNNILYEISRIQFIIQQQFGDQVLIQSHQLGGKLQNNNLYFENFKESNRLTVKPVNSIDLENEQIIQDPLELLLSNQS</sequence>
<keyword evidence="1" id="KW-1133">Transmembrane helix</keyword>
<keyword evidence="1" id="KW-0472">Membrane</keyword>
<accession>A0A8S1Q500</accession>
<evidence type="ECO:0000256" key="1">
    <source>
        <dbReference type="SAM" id="Phobius"/>
    </source>
</evidence>
<protein>
    <recommendedName>
        <fullName evidence="4">Transmembrane protein</fullName>
    </recommendedName>
</protein>
<dbReference type="PANTHER" id="PTHR12621:SF7">
    <property type="entry name" value="CYSTEINE AND HISTIDINE-RICH DOMAIN-CONTAINING PROTEIN 1"/>
    <property type="match status" value="1"/>
</dbReference>
<name>A0A8S1Q500_PARPR</name>
<dbReference type="EMBL" id="CAJJDM010000147">
    <property type="protein sequence ID" value="CAD8110095.1"/>
    <property type="molecule type" value="Genomic_DNA"/>
</dbReference>
<dbReference type="AlphaFoldDB" id="A0A8S1Q500"/>
<keyword evidence="3" id="KW-1185">Reference proteome</keyword>
<evidence type="ECO:0000313" key="2">
    <source>
        <dbReference type="EMBL" id="CAD8110095.1"/>
    </source>
</evidence>
<dbReference type="GO" id="GO:0008270">
    <property type="term" value="F:zinc ion binding"/>
    <property type="evidence" value="ECO:0007669"/>
    <property type="project" value="TreeGrafter"/>
</dbReference>
<feature type="transmembrane region" description="Helical" evidence="1">
    <location>
        <begin position="33"/>
        <end position="57"/>
    </location>
</feature>
<keyword evidence="1" id="KW-0812">Transmembrane</keyword>
<dbReference type="Proteomes" id="UP000688137">
    <property type="component" value="Unassembled WGS sequence"/>
</dbReference>